<evidence type="ECO:0000256" key="1">
    <source>
        <dbReference type="SAM" id="MobiDB-lite"/>
    </source>
</evidence>
<organism evidence="2 3">
    <name type="scientific">Colocasia esculenta</name>
    <name type="common">Wild taro</name>
    <name type="synonym">Arum esculentum</name>
    <dbReference type="NCBI Taxonomy" id="4460"/>
    <lineage>
        <taxon>Eukaryota</taxon>
        <taxon>Viridiplantae</taxon>
        <taxon>Streptophyta</taxon>
        <taxon>Embryophyta</taxon>
        <taxon>Tracheophyta</taxon>
        <taxon>Spermatophyta</taxon>
        <taxon>Magnoliopsida</taxon>
        <taxon>Liliopsida</taxon>
        <taxon>Araceae</taxon>
        <taxon>Aroideae</taxon>
        <taxon>Colocasieae</taxon>
        <taxon>Colocasia</taxon>
    </lineage>
</organism>
<proteinExistence type="predicted"/>
<evidence type="ECO:0000313" key="2">
    <source>
        <dbReference type="EMBL" id="MQM04000.1"/>
    </source>
</evidence>
<feature type="region of interest" description="Disordered" evidence="1">
    <location>
        <begin position="1"/>
        <end position="33"/>
    </location>
</feature>
<comment type="caution">
    <text evidence="2">The sequence shown here is derived from an EMBL/GenBank/DDBJ whole genome shotgun (WGS) entry which is preliminary data.</text>
</comment>
<protein>
    <submittedName>
        <fullName evidence="2">Uncharacterized protein</fullName>
    </submittedName>
</protein>
<dbReference type="EMBL" id="NMUH01003135">
    <property type="protein sequence ID" value="MQM04000.1"/>
    <property type="molecule type" value="Genomic_DNA"/>
</dbReference>
<dbReference type="AlphaFoldDB" id="A0A843WMQ2"/>
<sequence>MEHTTTIGKERRHHTGTDYWLIRPISNPDNTTQEQPLSLIATDPQSNISSTNSQVKKLTVETNKHHHYLQSHTLQAHVWHL</sequence>
<accession>A0A843WMQ2</accession>
<dbReference type="Proteomes" id="UP000652761">
    <property type="component" value="Unassembled WGS sequence"/>
</dbReference>
<keyword evidence="3" id="KW-1185">Reference proteome</keyword>
<gene>
    <name evidence="2" type="ORF">Taro_036774</name>
</gene>
<reference evidence="2" key="1">
    <citation type="submission" date="2017-07" db="EMBL/GenBank/DDBJ databases">
        <title>Taro Niue Genome Assembly and Annotation.</title>
        <authorList>
            <person name="Atibalentja N."/>
            <person name="Keating K."/>
            <person name="Fields C.J."/>
        </authorList>
    </citation>
    <scope>NUCLEOTIDE SEQUENCE</scope>
    <source>
        <strain evidence="2">Niue_2</strain>
        <tissue evidence="2">Leaf</tissue>
    </source>
</reference>
<name>A0A843WMQ2_COLES</name>
<evidence type="ECO:0000313" key="3">
    <source>
        <dbReference type="Proteomes" id="UP000652761"/>
    </source>
</evidence>